<keyword evidence="9" id="KW-0999">Mitochondrion inner membrane</keyword>
<sequence>MFTARPRDPTQPNWLVVTLAFGTSAALWGLLIKQHNEDVAEYKKRNGLE</sequence>
<keyword evidence="12 17" id="KW-1133">Transmembrane helix</keyword>
<evidence type="ECO:0000256" key="8">
    <source>
        <dbReference type="ARBA" id="ARBA00022692"/>
    </source>
</evidence>
<keyword evidence="13" id="KW-0496">Mitochondrion</keyword>
<dbReference type="AlphaFoldDB" id="A0AAV7D5H7"/>
<evidence type="ECO:0000313" key="19">
    <source>
        <dbReference type="Proteomes" id="UP000824782"/>
    </source>
</evidence>
<keyword evidence="11" id="KW-0249">Electron transport</keyword>
<organism evidence="18 19">
    <name type="scientific">Engystomops pustulosus</name>
    <name type="common">Tungara frog</name>
    <name type="synonym">Physalaemus pustulosus</name>
    <dbReference type="NCBI Taxonomy" id="76066"/>
    <lineage>
        <taxon>Eukaryota</taxon>
        <taxon>Metazoa</taxon>
        <taxon>Chordata</taxon>
        <taxon>Craniata</taxon>
        <taxon>Vertebrata</taxon>
        <taxon>Euteleostomi</taxon>
        <taxon>Amphibia</taxon>
        <taxon>Batrachia</taxon>
        <taxon>Anura</taxon>
        <taxon>Neobatrachia</taxon>
        <taxon>Hyloidea</taxon>
        <taxon>Leptodactylidae</taxon>
        <taxon>Leiuperinae</taxon>
        <taxon>Engystomops</taxon>
    </lineage>
</organism>
<protein>
    <recommendedName>
        <fullName evidence="5">NADH dehydrogenase [ubiquinone] 1 subunit C1, mitochondrial</fullName>
    </recommendedName>
    <alternativeName>
        <fullName evidence="15">Complex I-KFYI</fullName>
    </alternativeName>
    <alternativeName>
        <fullName evidence="16">NADH-ubiquinone oxidoreductase KFYI subunit</fullName>
    </alternativeName>
</protein>
<feature type="transmembrane region" description="Helical" evidence="17">
    <location>
        <begin position="12"/>
        <end position="32"/>
    </location>
</feature>
<comment type="subcellular location">
    <subcellularLocation>
        <location evidence="2">Mitochondrion inner membrane</location>
        <topology evidence="2">Single-pass membrane protein</topology>
    </subcellularLocation>
</comment>
<dbReference type="Pfam" id="PF15088">
    <property type="entry name" value="NADH_dh_m_C1"/>
    <property type="match status" value="1"/>
</dbReference>
<evidence type="ECO:0000256" key="3">
    <source>
        <dbReference type="ARBA" id="ARBA00008713"/>
    </source>
</evidence>
<keyword evidence="19" id="KW-1185">Reference proteome</keyword>
<keyword evidence="7" id="KW-0679">Respiratory chain</keyword>
<keyword evidence="14 17" id="KW-0472">Membrane</keyword>
<evidence type="ECO:0000256" key="11">
    <source>
        <dbReference type="ARBA" id="ARBA00022982"/>
    </source>
</evidence>
<dbReference type="PANTHER" id="PTHR17097:SF0">
    <property type="entry name" value="NADH DEHYDROGENASE [UBIQUINONE] 1 SUBUNIT C1, MITOCHONDRIAL"/>
    <property type="match status" value="1"/>
</dbReference>
<evidence type="ECO:0000256" key="2">
    <source>
        <dbReference type="ARBA" id="ARBA00004434"/>
    </source>
</evidence>
<dbReference type="InterPro" id="IPR026192">
    <property type="entry name" value="NDUFC1"/>
</dbReference>
<dbReference type="PANTHER" id="PTHR17097">
    <property type="entry name" value="NADH-UBIQUINONE OXIDOREDUCTASE KFYI SUBUNIT"/>
    <property type="match status" value="1"/>
</dbReference>
<dbReference type="GO" id="GO:0045271">
    <property type="term" value="C:respiratory chain complex I"/>
    <property type="evidence" value="ECO:0007669"/>
    <property type="project" value="InterPro"/>
</dbReference>
<evidence type="ECO:0000256" key="9">
    <source>
        <dbReference type="ARBA" id="ARBA00022792"/>
    </source>
</evidence>
<accession>A0AAV7D5H7</accession>
<evidence type="ECO:0000256" key="1">
    <source>
        <dbReference type="ARBA" id="ARBA00003195"/>
    </source>
</evidence>
<evidence type="ECO:0000256" key="13">
    <source>
        <dbReference type="ARBA" id="ARBA00023128"/>
    </source>
</evidence>
<dbReference type="EMBL" id="WNYA01000001">
    <property type="protein sequence ID" value="KAG8592722.1"/>
    <property type="molecule type" value="Genomic_DNA"/>
</dbReference>
<proteinExistence type="inferred from homology"/>
<dbReference type="GO" id="GO:0005743">
    <property type="term" value="C:mitochondrial inner membrane"/>
    <property type="evidence" value="ECO:0007669"/>
    <property type="project" value="UniProtKB-SubCell"/>
</dbReference>
<keyword evidence="10" id="KW-0809">Transit peptide</keyword>
<keyword evidence="8 17" id="KW-0812">Transmembrane</keyword>
<dbReference type="Proteomes" id="UP000824782">
    <property type="component" value="Unassembled WGS sequence"/>
</dbReference>
<evidence type="ECO:0000256" key="4">
    <source>
        <dbReference type="ARBA" id="ARBA00011533"/>
    </source>
</evidence>
<evidence type="ECO:0000256" key="16">
    <source>
        <dbReference type="ARBA" id="ARBA00032841"/>
    </source>
</evidence>
<evidence type="ECO:0000256" key="5">
    <source>
        <dbReference type="ARBA" id="ARBA00016767"/>
    </source>
</evidence>
<comment type="similarity">
    <text evidence="3">Belongs to the complex I NDUFC1 subunit family.</text>
</comment>
<evidence type="ECO:0000313" key="18">
    <source>
        <dbReference type="EMBL" id="KAG8592722.1"/>
    </source>
</evidence>
<gene>
    <name evidence="18" type="ORF">GDO81_000602</name>
</gene>
<evidence type="ECO:0000256" key="12">
    <source>
        <dbReference type="ARBA" id="ARBA00022989"/>
    </source>
</evidence>
<reference evidence="18" key="1">
    <citation type="thesis" date="2020" institute="ProQuest LLC" country="789 East Eisenhower Parkway, Ann Arbor, MI, USA">
        <title>Comparative Genomics and Chromosome Evolution.</title>
        <authorList>
            <person name="Mudd A.B."/>
        </authorList>
    </citation>
    <scope>NUCLEOTIDE SEQUENCE</scope>
    <source>
        <strain evidence="18">237g6f4</strain>
        <tissue evidence="18">Blood</tissue>
    </source>
</reference>
<comment type="function">
    <text evidence="1">Accessory subunit of the mitochondrial membrane respiratory chain NADH dehydrogenase (Complex I), that is believed not to be involved in catalysis. Complex I functions in the transfer of electrons from NADH to the respiratory chain. The immediate electron acceptor for the enzyme is believed to be ubiquinone.</text>
</comment>
<comment type="subunit">
    <text evidence="4">Complex I is composed of 45 different subunits.</text>
</comment>
<evidence type="ECO:0000256" key="10">
    <source>
        <dbReference type="ARBA" id="ARBA00022946"/>
    </source>
</evidence>
<evidence type="ECO:0000256" key="7">
    <source>
        <dbReference type="ARBA" id="ARBA00022660"/>
    </source>
</evidence>
<evidence type="ECO:0000256" key="17">
    <source>
        <dbReference type="SAM" id="Phobius"/>
    </source>
</evidence>
<evidence type="ECO:0000256" key="15">
    <source>
        <dbReference type="ARBA" id="ARBA00030166"/>
    </source>
</evidence>
<keyword evidence="6" id="KW-0813">Transport</keyword>
<comment type="caution">
    <text evidence="18">The sequence shown here is derived from an EMBL/GenBank/DDBJ whole genome shotgun (WGS) entry which is preliminary data.</text>
</comment>
<evidence type="ECO:0000256" key="6">
    <source>
        <dbReference type="ARBA" id="ARBA00022448"/>
    </source>
</evidence>
<name>A0AAV7D5H7_ENGPU</name>
<evidence type="ECO:0000256" key="14">
    <source>
        <dbReference type="ARBA" id="ARBA00023136"/>
    </source>
</evidence>